<dbReference type="GO" id="GO:0000978">
    <property type="term" value="F:RNA polymerase II cis-regulatory region sequence-specific DNA binding"/>
    <property type="evidence" value="ECO:0007669"/>
    <property type="project" value="TreeGrafter"/>
</dbReference>
<accession>A0A6A4WQC0</accession>
<feature type="region of interest" description="Disordered" evidence="13">
    <location>
        <begin position="56"/>
        <end position="131"/>
    </location>
</feature>
<dbReference type="Gene3D" id="1.10.30.10">
    <property type="entry name" value="High mobility group box domain"/>
    <property type="match status" value="1"/>
</dbReference>
<evidence type="ECO:0000256" key="13">
    <source>
        <dbReference type="SAM" id="MobiDB-lite"/>
    </source>
</evidence>
<evidence type="ECO:0000256" key="9">
    <source>
        <dbReference type="ARBA" id="ARBA00053480"/>
    </source>
</evidence>
<comment type="subunit">
    <text evidence="10">Binds to the beta-catenin homolog arm or to gro.</text>
</comment>
<dbReference type="GO" id="GO:1990907">
    <property type="term" value="C:beta-catenin-TCF complex"/>
    <property type="evidence" value="ECO:0007669"/>
    <property type="project" value="TreeGrafter"/>
</dbReference>
<feature type="compositionally biased region" description="Polar residues" evidence="13">
    <location>
        <begin position="101"/>
        <end position="131"/>
    </location>
</feature>
<dbReference type="OrthoDB" id="2307332at2759"/>
<dbReference type="GO" id="GO:0019900">
    <property type="term" value="F:kinase binding"/>
    <property type="evidence" value="ECO:0007669"/>
    <property type="project" value="UniProtKB-ARBA"/>
</dbReference>
<evidence type="ECO:0000256" key="12">
    <source>
        <dbReference type="PROSITE-ProRule" id="PRU00267"/>
    </source>
</evidence>
<dbReference type="GO" id="GO:0001222">
    <property type="term" value="F:transcription corepressor binding"/>
    <property type="evidence" value="ECO:0007669"/>
    <property type="project" value="UniProtKB-ARBA"/>
</dbReference>
<dbReference type="InterPro" id="IPR024940">
    <property type="entry name" value="TCF/LEF"/>
</dbReference>
<dbReference type="SUPFAM" id="SSF47095">
    <property type="entry name" value="HMG-box"/>
    <property type="match status" value="1"/>
</dbReference>
<dbReference type="GO" id="GO:0007500">
    <property type="term" value="P:mesodermal cell fate determination"/>
    <property type="evidence" value="ECO:0007669"/>
    <property type="project" value="UniProtKB-ARBA"/>
</dbReference>
<dbReference type="PANTHER" id="PTHR10373">
    <property type="entry name" value="TRANSCRIPTION FACTOR 7 FAMILY MEMBER"/>
    <property type="match status" value="1"/>
</dbReference>
<dbReference type="SMART" id="SM00398">
    <property type="entry name" value="HMG"/>
    <property type="match status" value="1"/>
</dbReference>
<evidence type="ECO:0000256" key="1">
    <source>
        <dbReference type="ARBA" id="ARBA00004123"/>
    </source>
</evidence>
<protein>
    <recommendedName>
        <fullName evidence="11">dTCF</fullName>
    </recommendedName>
</protein>
<evidence type="ECO:0000259" key="14">
    <source>
        <dbReference type="PROSITE" id="PS50118"/>
    </source>
</evidence>
<dbReference type="InterPro" id="IPR036910">
    <property type="entry name" value="HMG_box_dom_sf"/>
</dbReference>
<comment type="caution">
    <text evidence="15">The sequence shown here is derived from an EMBL/GenBank/DDBJ whole genome shotgun (WGS) entry which is preliminary data.</text>
</comment>
<keyword evidence="4" id="KW-0805">Transcription regulation</keyword>
<dbReference type="GO" id="GO:0000785">
    <property type="term" value="C:chromatin"/>
    <property type="evidence" value="ECO:0007669"/>
    <property type="project" value="TreeGrafter"/>
</dbReference>
<comment type="similarity">
    <text evidence="2">Belongs to the TCF/LEF family.</text>
</comment>
<dbReference type="Proteomes" id="UP000440578">
    <property type="component" value="Unassembled WGS sequence"/>
</dbReference>
<evidence type="ECO:0000256" key="10">
    <source>
        <dbReference type="ARBA" id="ARBA00061799"/>
    </source>
</evidence>
<evidence type="ECO:0000256" key="11">
    <source>
        <dbReference type="ARBA" id="ARBA00080285"/>
    </source>
</evidence>
<comment type="function">
    <text evidence="9">Segment polarity protein. Functions together with arm to transduce the Wingless (Wg) signal in embryos and in developing adult tissues. Acts as a transcriptional activator, but in the absence of arm, it binds to gro and acts as a transcriptional repressor of wg-responsive genes.</text>
</comment>
<dbReference type="GO" id="GO:0072091">
    <property type="term" value="P:regulation of stem cell proliferation"/>
    <property type="evidence" value="ECO:0007669"/>
    <property type="project" value="UniProtKB-ARBA"/>
</dbReference>
<organism evidence="15 16">
    <name type="scientific">Amphibalanus amphitrite</name>
    <name type="common">Striped barnacle</name>
    <name type="synonym">Balanus amphitrite</name>
    <dbReference type="NCBI Taxonomy" id="1232801"/>
    <lineage>
        <taxon>Eukaryota</taxon>
        <taxon>Metazoa</taxon>
        <taxon>Ecdysozoa</taxon>
        <taxon>Arthropoda</taxon>
        <taxon>Crustacea</taxon>
        <taxon>Multicrustacea</taxon>
        <taxon>Cirripedia</taxon>
        <taxon>Thoracica</taxon>
        <taxon>Thoracicalcarea</taxon>
        <taxon>Balanomorpha</taxon>
        <taxon>Balanoidea</taxon>
        <taxon>Balanidae</taxon>
        <taxon>Amphibalaninae</taxon>
        <taxon>Amphibalanus</taxon>
    </lineage>
</organism>
<feature type="compositionally biased region" description="Acidic residues" evidence="13">
    <location>
        <begin position="82"/>
        <end position="91"/>
    </location>
</feature>
<keyword evidence="7" id="KW-0804">Transcription</keyword>
<dbReference type="GO" id="GO:0007435">
    <property type="term" value="P:salivary gland morphogenesis"/>
    <property type="evidence" value="ECO:0007669"/>
    <property type="project" value="UniProtKB-ARBA"/>
</dbReference>
<dbReference type="GO" id="GO:0010628">
    <property type="term" value="P:positive regulation of gene expression"/>
    <property type="evidence" value="ECO:0007669"/>
    <property type="project" value="UniProtKB-ARBA"/>
</dbReference>
<evidence type="ECO:0000313" key="15">
    <source>
        <dbReference type="EMBL" id="KAF0308243.1"/>
    </source>
</evidence>
<proteinExistence type="inferred from homology"/>
<keyword evidence="8 12" id="KW-0539">Nucleus</keyword>
<evidence type="ECO:0000256" key="8">
    <source>
        <dbReference type="ARBA" id="ARBA00023242"/>
    </source>
</evidence>
<evidence type="ECO:0000256" key="4">
    <source>
        <dbReference type="ARBA" id="ARBA00023015"/>
    </source>
</evidence>
<name>A0A6A4WQC0_AMPAM</name>
<keyword evidence="5 12" id="KW-0238">DNA-binding</keyword>
<dbReference type="FunFam" id="1.10.30.10:FF:000001">
    <property type="entry name" value="transcription factor 7 isoform X2"/>
    <property type="match status" value="1"/>
</dbReference>
<dbReference type="GO" id="GO:0045892">
    <property type="term" value="P:negative regulation of DNA-templated transcription"/>
    <property type="evidence" value="ECO:0007669"/>
    <property type="project" value="UniProtKB-ARBA"/>
</dbReference>
<dbReference type="AlphaFoldDB" id="A0A6A4WQC0"/>
<evidence type="ECO:0000256" key="2">
    <source>
        <dbReference type="ARBA" id="ARBA00006569"/>
    </source>
</evidence>
<feature type="domain" description="HMG box" evidence="14">
    <location>
        <begin position="1"/>
        <end position="61"/>
    </location>
</feature>
<comment type="subcellular location">
    <subcellularLocation>
        <location evidence="1">Nucleus</location>
    </subcellularLocation>
</comment>
<reference evidence="15 16" key="1">
    <citation type="submission" date="2019-07" db="EMBL/GenBank/DDBJ databases">
        <title>Draft genome assembly of a fouling barnacle, Amphibalanus amphitrite (Darwin, 1854): The first reference genome for Thecostraca.</title>
        <authorList>
            <person name="Kim W."/>
        </authorList>
    </citation>
    <scope>NUCLEOTIDE SEQUENCE [LARGE SCALE GENOMIC DNA]</scope>
    <source>
        <strain evidence="15">SNU_AA5</strain>
        <tissue evidence="15">Soma without cirri and trophi</tissue>
    </source>
</reference>
<sequence>MLYMKEMRAKVVAECTLKESAAINQILGRRWHALNRDEQSKYYEMARKERQLHMQMYPGWSARDNYAQSKKKKRKRDKVDGGELEDDEDGMDSSGNGDDAQTPNSGSTDDQAATNSTVCINVESGQSRATR</sequence>
<keyword evidence="16" id="KW-1185">Reference proteome</keyword>
<keyword evidence="3" id="KW-0879">Wnt signaling pathway</keyword>
<dbReference type="EMBL" id="VIIS01000505">
    <property type="protein sequence ID" value="KAF0308243.1"/>
    <property type="molecule type" value="Genomic_DNA"/>
</dbReference>
<evidence type="ECO:0000256" key="3">
    <source>
        <dbReference type="ARBA" id="ARBA00022687"/>
    </source>
</evidence>
<dbReference type="PANTHER" id="PTHR10373:SF38">
    <property type="entry name" value="PROTEIN PANGOLIN, ISOFORM J"/>
    <property type="match status" value="1"/>
</dbReference>
<dbReference type="GO" id="GO:0035277">
    <property type="term" value="P:spiracle morphogenesis, open tracheal system"/>
    <property type="evidence" value="ECO:0007669"/>
    <property type="project" value="UniProtKB-ARBA"/>
</dbReference>
<dbReference type="Pfam" id="PF00505">
    <property type="entry name" value="HMG_box"/>
    <property type="match status" value="1"/>
</dbReference>
<evidence type="ECO:0000256" key="6">
    <source>
        <dbReference type="ARBA" id="ARBA00023159"/>
    </source>
</evidence>
<feature type="DNA-binding region" description="HMG box" evidence="12">
    <location>
        <begin position="1"/>
        <end position="61"/>
    </location>
</feature>
<evidence type="ECO:0000313" key="16">
    <source>
        <dbReference type="Proteomes" id="UP000440578"/>
    </source>
</evidence>
<dbReference type="CDD" id="cd21996">
    <property type="entry name" value="HMG-box_TCF7-like"/>
    <property type="match status" value="1"/>
</dbReference>
<dbReference type="PROSITE" id="PS50118">
    <property type="entry name" value="HMG_BOX_2"/>
    <property type="match status" value="1"/>
</dbReference>
<dbReference type="GO" id="GO:0060070">
    <property type="term" value="P:canonical Wnt signaling pathway"/>
    <property type="evidence" value="ECO:0007669"/>
    <property type="project" value="TreeGrafter"/>
</dbReference>
<keyword evidence="6" id="KW-0010">Activator</keyword>
<dbReference type="GO" id="GO:0000981">
    <property type="term" value="F:DNA-binding transcription factor activity, RNA polymerase II-specific"/>
    <property type="evidence" value="ECO:0007669"/>
    <property type="project" value="TreeGrafter"/>
</dbReference>
<evidence type="ECO:0000256" key="5">
    <source>
        <dbReference type="ARBA" id="ARBA00023125"/>
    </source>
</evidence>
<dbReference type="InterPro" id="IPR009071">
    <property type="entry name" value="HMG_box_dom"/>
</dbReference>
<evidence type="ECO:0000256" key="7">
    <source>
        <dbReference type="ARBA" id="ARBA00023163"/>
    </source>
</evidence>
<gene>
    <name evidence="15" type="primary">TCF7</name>
    <name evidence="15" type="ORF">FJT64_020527</name>
</gene>